<evidence type="ECO:0000313" key="1">
    <source>
        <dbReference type="EMBL" id="GIH25635.1"/>
    </source>
</evidence>
<dbReference type="EMBL" id="BOOA01000031">
    <property type="protein sequence ID" value="GIH25635.1"/>
    <property type="molecule type" value="Genomic_DNA"/>
</dbReference>
<evidence type="ECO:0000313" key="2">
    <source>
        <dbReference type="Proteomes" id="UP000640052"/>
    </source>
</evidence>
<protein>
    <recommendedName>
        <fullName evidence="3">DNA-binding protein</fullName>
    </recommendedName>
</protein>
<proteinExistence type="predicted"/>
<dbReference type="SUPFAM" id="SSF47789">
    <property type="entry name" value="C-terminal domain of RNA polymerase alpha subunit"/>
    <property type="match status" value="1"/>
</dbReference>
<dbReference type="Gene3D" id="1.10.150.20">
    <property type="entry name" value="5' to 3' exonuclease, C-terminal subdomain"/>
    <property type="match status" value="1"/>
</dbReference>
<comment type="caution">
    <text evidence="1">The sequence shown here is derived from an EMBL/GenBank/DDBJ whole genome shotgun (WGS) entry which is preliminary data.</text>
</comment>
<organism evidence="1 2">
    <name type="scientific">Acrocarpospora phusangensis</name>
    <dbReference type="NCBI Taxonomy" id="1070424"/>
    <lineage>
        <taxon>Bacteria</taxon>
        <taxon>Bacillati</taxon>
        <taxon>Actinomycetota</taxon>
        <taxon>Actinomycetes</taxon>
        <taxon>Streptosporangiales</taxon>
        <taxon>Streptosporangiaceae</taxon>
        <taxon>Acrocarpospora</taxon>
    </lineage>
</organism>
<accession>A0A919QE00</accession>
<dbReference type="AlphaFoldDB" id="A0A919QE00"/>
<sequence>MIRMGTPFPKTSRPAQSALDAAGYTHLEQLADVSEADLLRLHGMGPKAVGILREALQQKGLSFRNAS</sequence>
<reference evidence="1" key="1">
    <citation type="submission" date="2021-01" db="EMBL/GenBank/DDBJ databases">
        <title>Whole genome shotgun sequence of Acrocarpospora phusangensis NBRC 108782.</title>
        <authorList>
            <person name="Komaki H."/>
            <person name="Tamura T."/>
        </authorList>
    </citation>
    <scope>NUCLEOTIDE SEQUENCE</scope>
    <source>
        <strain evidence="1">NBRC 108782</strain>
    </source>
</reference>
<gene>
    <name evidence="1" type="ORF">Aph01nite_39450</name>
</gene>
<keyword evidence="2" id="KW-1185">Reference proteome</keyword>
<dbReference type="Proteomes" id="UP000640052">
    <property type="component" value="Unassembled WGS sequence"/>
</dbReference>
<name>A0A919QE00_9ACTN</name>
<evidence type="ECO:0008006" key="3">
    <source>
        <dbReference type="Google" id="ProtNLM"/>
    </source>
</evidence>